<protein>
    <submittedName>
        <fullName evidence="2">FkbM family methyltransferase</fullName>
    </submittedName>
</protein>
<keyword evidence="2" id="KW-0489">Methyltransferase</keyword>
<dbReference type="PANTHER" id="PTHR34203">
    <property type="entry name" value="METHYLTRANSFERASE, FKBM FAMILY PROTEIN"/>
    <property type="match status" value="1"/>
</dbReference>
<evidence type="ECO:0000313" key="2">
    <source>
        <dbReference type="EMBL" id="SBW22340.1"/>
    </source>
</evidence>
<dbReference type="InterPro" id="IPR052514">
    <property type="entry name" value="SAM-dependent_MTase"/>
</dbReference>
<dbReference type="GO" id="GO:0032259">
    <property type="term" value="P:methylation"/>
    <property type="evidence" value="ECO:0007669"/>
    <property type="project" value="UniProtKB-KW"/>
</dbReference>
<gene>
    <name evidence="2" type="ORF">FDG2_2486</name>
</gene>
<organism evidence="2 3">
    <name type="scientific">Candidatus Protofrankia californiensis</name>
    <dbReference type="NCBI Taxonomy" id="1839754"/>
    <lineage>
        <taxon>Bacteria</taxon>
        <taxon>Bacillati</taxon>
        <taxon>Actinomycetota</taxon>
        <taxon>Actinomycetes</taxon>
        <taxon>Frankiales</taxon>
        <taxon>Frankiaceae</taxon>
        <taxon>Protofrankia</taxon>
    </lineage>
</organism>
<name>A0A1C3NXR1_9ACTN</name>
<dbReference type="AlphaFoldDB" id="A0A1C3NXR1"/>
<dbReference type="Proteomes" id="UP000199013">
    <property type="component" value="Unassembled WGS sequence"/>
</dbReference>
<dbReference type="InterPro" id="IPR029063">
    <property type="entry name" value="SAM-dependent_MTases_sf"/>
</dbReference>
<dbReference type="NCBIfam" id="TIGR01444">
    <property type="entry name" value="fkbM_fam"/>
    <property type="match status" value="1"/>
</dbReference>
<evidence type="ECO:0000259" key="1">
    <source>
        <dbReference type="Pfam" id="PF05050"/>
    </source>
</evidence>
<dbReference type="InterPro" id="IPR006342">
    <property type="entry name" value="FkbM_mtfrase"/>
</dbReference>
<dbReference type="Pfam" id="PF05050">
    <property type="entry name" value="Methyltransf_21"/>
    <property type="match status" value="1"/>
</dbReference>
<dbReference type="Gene3D" id="3.40.50.150">
    <property type="entry name" value="Vaccinia Virus protein VP39"/>
    <property type="match status" value="1"/>
</dbReference>
<sequence>MIGSRHSAATMLSLRSAAERASHRVVLRRRLPAPFDQTRIYVSSEAGLKFLRPRLTGVDPVLLGLVGEVVRAGSTVWDIGANTGLFTFAAAATAGPGGTVLAVEPDTIMVNLLRRSSTLPGRRARIDVLPVAAAADPGVSRFCIAARNRATNHIEGFGGDQTGGVRAVQVVPTVTLDSLLDHFPAPDVLKVDVEGAERLVLEGGPRLLSETRPAVICEVAPANAGPVTQIFTEHGYQIFDASHPAGTRRPVDSAAWSTLALAAER</sequence>
<dbReference type="GO" id="GO:0008168">
    <property type="term" value="F:methyltransferase activity"/>
    <property type="evidence" value="ECO:0007669"/>
    <property type="project" value="UniProtKB-KW"/>
</dbReference>
<proteinExistence type="predicted"/>
<feature type="domain" description="Methyltransferase FkbM" evidence="1">
    <location>
        <begin position="78"/>
        <end position="238"/>
    </location>
</feature>
<accession>A0A1C3NXR1</accession>
<dbReference type="SUPFAM" id="SSF53335">
    <property type="entry name" value="S-adenosyl-L-methionine-dependent methyltransferases"/>
    <property type="match status" value="1"/>
</dbReference>
<reference evidence="3" key="1">
    <citation type="submission" date="2016-02" db="EMBL/GenBank/DDBJ databases">
        <authorList>
            <person name="Wibberg D."/>
        </authorList>
    </citation>
    <scope>NUCLEOTIDE SEQUENCE [LARGE SCALE GENOMIC DNA]</scope>
</reference>
<dbReference type="PANTHER" id="PTHR34203:SF15">
    <property type="entry name" value="SLL1173 PROTEIN"/>
    <property type="match status" value="1"/>
</dbReference>
<keyword evidence="2" id="KW-0808">Transferase</keyword>
<evidence type="ECO:0000313" key="3">
    <source>
        <dbReference type="Proteomes" id="UP000199013"/>
    </source>
</evidence>
<dbReference type="EMBL" id="FLUV01001041">
    <property type="protein sequence ID" value="SBW22340.1"/>
    <property type="molecule type" value="Genomic_DNA"/>
</dbReference>
<keyword evidence="3" id="KW-1185">Reference proteome</keyword>